<keyword evidence="4 5" id="KW-0975">Bacterial flagellum</keyword>
<dbReference type="HAMAP" id="MF_00724">
    <property type="entry name" value="FliE"/>
    <property type="match status" value="1"/>
</dbReference>
<reference evidence="6 7" key="1">
    <citation type="journal article" date="2014" name="Genome Announc.">
        <title>Draft Genome Sequence of the Iron-Oxidizing, Acidophilic, and Halotolerant 'Thiobacillus prosperus' Type Strain DSM 5130.</title>
        <authorList>
            <person name="Ossandon F.J."/>
            <person name="Cardenas J.P."/>
            <person name="Corbett M."/>
            <person name="Quatrini R."/>
            <person name="Holmes D.S."/>
            <person name="Watkin E."/>
        </authorList>
    </citation>
    <scope>NUCLEOTIDE SEQUENCE [LARGE SCALE GENOMIC DNA]</scope>
    <source>
        <strain evidence="6 7">DSM 5130</strain>
    </source>
</reference>
<evidence type="ECO:0000313" key="7">
    <source>
        <dbReference type="Proteomes" id="UP000029273"/>
    </source>
</evidence>
<dbReference type="GO" id="GO:0003774">
    <property type="term" value="F:cytoskeletal motor activity"/>
    <property type="evidence" value="ECO:0007669"/>
    <property type="project" value="InterPro"/>
</dbReference>
<dbReference type="AlphaFoldDB" id="A0A1A6C5I0"/>
<evidence type="ECO:0000256" key="2">
    <source>
        <dbReference type="ARBA" id="ARBA00009272"/>
    </source>
</evidence>
<dbReference type="EMBL" id="JQSG02000002">
    <property type="protein sequence ID" value="OBS09826.1"/>
    <property type="molecule type" value="Genomic_DNA"/>
</dbReference>
<comment type="caution">
    <text evidence="6">The sequence shown here is derived from an EMBL/GenBank/DDBJ whole genome shotgun (WGS) entry which is preliminary data.</text>
</comment>
<keyword evidence="6" id="KW-0282">Flagellum</keyword>
<dbReference type="GO" id="GO:0005198">
    <property type="term" value="F:structural molecule activity"/>
    <property type="evidence" value="ECO:0007669"/>
    <property type="project" value="UniProtKB-UniRule"/>
</dbReference>
<comment type="subcellular location">
    <subcellularLocation>
        <location evidence="1 5">Bacterial flagellum basal body</location>
    </subcellularLocation>
</comment>
<dbReference type="STRING" id="160660.BJI67_05715"/>
<dbReference type="Pfam" id="PF02049">
    <property type="entry name" value="FliE"/>
    <property type="match status" value="1"/>
</dbReference>
<dbReference type="NCBIfam" id="TIGR00205">
    <property type="entry name" value="fliE"/>
    <property type="match status" value="1"/>
</dbReference>
<dbReference type="InterPro" id="IPR001624">
    <property type="entry name" value="FliE"/>
</dbReference>
<name>A0A1A6C5I0_9GAMM</name>
<dbReference type="Proteomes" id="UP000029273">
    <property type="component" value="Unassembled WGS sequence"/>
</dbReference>
<gene>
    <name evidence="5" type="primary">fliE</name>
    <name evidence="6" type="ORF">Thpro_020876</name>
</gene>
<dbReference type="PANTHER" id="PTHR34653">
    <property type="match status" value="1"/>
</dbReference>
<dbReference type="PANTHER" id="PTHR34653:SF1">
    <property type="entry name" value="FLAGELLAR HOOK-BASAL BODY COMPLEX PROTEIN FLIE"/>
    <property type="match status" value="1"/>
</dbReference>
<accession>A0A1A6C5I0</accession>
<dbReference type="RefSeq" id="WP_038089734.1">
    <property type="nucleotide sequence ID" value="NZ_JQSG02000002.1"/>
</dbReference>
<dbReference type="PRINTS" id="PR01006">
    <property type="entry name" value="FLGHOOKFLIE"/>
</dbReference>
<keyword evidence="7" id="KW-1185">Reference proteome</keyword>
<sequence length="107" mass="11421">MSGTEINQVLAQMRAMAAVADGNNKPPAAAQPGQVDFGKLLADSINQVNEAQKHAGNLATSFEQGNTQADLGQVMIALQKASLSFEAMTQVRNKLVSAYQEIMNMQI</sequence>
<keyword evidence="6" id="KW-0966">Cell projection</keyword>
<evidence type="ECO:0000313" key="6">
    <source>
        <dbReference type="EMBL" id="OBS09826.1"/>
    </source>
</evidence>
<proteinExistence type="inferred from homology"/>
<dbReference type="OrthoDB" id="8909229at2"/>
<dbReference type="GO" id="GO:0009425">
    <property type="term" value="C:bacterial-type flagellum basal body"/>
    <property type="evidence" value="ECO:0007669"/>
    <property type="project" value="UniProtKB-SubCell"/>
</dbReference>
<organism evidence="6 7">
    <name type="scientific">Acidihalobacter prosperus</name>
    <dbReference type="NCBI Taxonomy" id="160660"/>
    <lineage>
        <taxon>Bacteria</taxon>
        <taxon>Pseudomonadati</taxon>
        <taxon>Pseudomonadota</taxon>
        <taxon>Gammaproteobacteria</taxon>
        <taxon>Chromatiales</taxon>
        <taxon>Ectothiorhodospiraceae</taxon>
        <taxon>Acidihalobacter</taxon>
    </lineage>
</organism>
<evidence type="ECO:0000256" key="5">
    <source>
        <dbReference type="HAMAP-Rule" id="MF_00724"/>
    </source>
</evidence>
<keyword evidence="6" id="KW-0969">Cilium</keyword>
<evidence type="ECO:0000256" key="4">
    <source>
        <dbReference type="ARBA" id="ARBA00023143"/>
    </source>
</evidence>
<comment type="similarity">
    <text evidence="2 5">Belongs to the FliE family.</text>
</comment>
<dbReference type="GO" id="GO:0071973">
    <property type="term" value="P:bacterial-type flagellum-dependent cell motility"/>
    <property type="evidence" value="ECO:0007669"/>
    <property type="project" value="InterPro"/>
</dbReference>
<evidence type="ECO:0000256" key="3">
    <source>
        <dbReference type="ARBA" id="ARBA00018024"/>
    </source>
</evidence>
<evidence type="ECO:0000256" key="1">
    <source>
        <dbReference type="ARBA" id="ARBA00004117"/>
    </source>
</evidence>
<protein>
    <recommendedName>
        <fullName evidence="3 5">Flagellar hook-basal body complex protein FliE</fullName>
    </recommendedName>
</protein>